<evidence type="ECO:0000259" key="2">
    <source>
        <dbReference type="PROSITE" id="PS50125"/>
    </source>
</evidence>
<protein>
    <recommendedName>
        <fullName evidence="2">Guanylate cyclase domain-containing protein</fullName>
    </recommendedName>
</protein>
<dbReference type="HOGENOM" id="CLU_1820863_0_0_1"/>
<reference evidence="3" key="2">
    <citation type="submission" date="2024-10" db="UniProtKB">
        <authorList>
            <consortium name="EnsemblProtists"/>
        </authorList>
    </citation>
    <scope>IDENTIFICATION</scope>
</reference>
<feature type="domain" description="Guanylate cyclase" evidence="2">
    <location>
        <begin position="70"/>
        <end position="131"/>
    </location>
</feature>
<organism evidence="3 4">
    <name type="scientific">Emiliania huxleyi (strain CCMP1516)</name>
    <dbReference type="NCBI Taxonomy" id="280463"/>
    <lineage>
        <taxon>Eukaryota</taxon>
        <taxon>Haptista</taxon>
        <taxon>Haptophyta</taxon>
        <taxon>Prymnesiophyceae</taxon>
        <taxon>Isochrysidales</taxon>
        <taxon>Noelaerhabdaceae</taxon>
        <taxon>Emiliania</taxon>
    </lineage>
</organism>
<evidence type="ECO:0000256" key="1">
    <source>
        <dbReference type="SAM" id="MobiDB-lite"/>
    </source>
</evidence>
<dbReference type="Proteomes" id="UP000013827">
    <property type="component" value="Unassembled WGS sequence"/>
</dbReference>
<dbReference type="GeneID" id="17261361"/>
<keyword evidence="4" id="KW-1185">Reference proteome</keyword>
<name>A0A0D3IVC6_EMIH1</name>
<dbReference type="RefSeq" id="XP_005767640.1">
    <property type="nucleotide sequence ID" value="XM_005767583.1"/>
</dbReference>
<proteinExistence type="predicted"/>
<evidence type="ECO:0000313" key="4">
    <source>
        <dbReference type="Proteomes" id="UP000013827"/>
    </source>
</evidence>
<dbReference type="PaxDb" id="2903-EOD15211"/>
<sequence length="142" mass="15301">AATSSAAIVSDAEACKQLLSNIFPPQVLRQIEEQEQRLLQYDGEGGEGGGEGGGGGGPERSIAQLHTGCSFLFAKVVGLAELVGDRMQRPRTILLLLQSIFDRFDRLTETFNVQKVRKTVNESYMVAAGLPEPELLGSPNKL</sequence>
<dbReference type="SUPFAM" id="SSF55073">
    <property type="entry name" value="Nucleotide cyclase"/>
    <property type="match status" value="1"/>
</dbReference>
<dbReference type="EnsemblProtists" id="EOD15211">
    <property type="protein sequence ID" value="EOD15211"/>
    <property type="gene ID" value="EMIHUDRAFT_119412"/>
</dbReference>
<dbReference type="GO" id="GO:0004383">
    <property type="term" value="F:guanylate cyclase activity"/>
    <property type="evidence" value="ECO:0007669"/>
    <property type="project" value="TreeGrafter"/>
</dbReference>
<dbReference type="Gene3D" id="3.30.70.1230">
    <property type="entry name" value="Nucleotide cyclase"/>
    <property type="match status" value="1"/>
</dbReference>
<dbReference type="GO" id="GO:0019934">
    <property type="term" value="P:cGMP-mediated signaling"/>
    <property type="evidence" value="ECO:0007669"/>
    <property type="project" value="TreeGrafter"/>
</dbReference>
<dbReference type="KEGG" id="ehx:EMIHUDRAFT_119412"/>
<feature type="compositionally biased region" description="Gly residues" evidence="1">
    <location>
        <begin position="46"/>
        <end position="58"/>
    </location>
</feature>
<feature type="region of interest" description="Disordered" evidence="1">
    <location>
        <begin position="41"/>
        <end position="61"/>
    </location>
</feature>
<dbReference type="STRING" id="2903.R1DWS7"/>
<dbReference type="PANTHER" id="PTHR45655:SF13">
    <property type="entry name" value="SOLUBLE GUANYLATE CYCLASE GCY-32-RELATED"/>
    <property type="match status" value="1"/>
</dbReference>
<dbReference type="PANTHER" id="PTHR45655">
    <property type="entry name" value="GUANYLATE CYCLASE SOLUBLE SUBUNIT BETA-2"/>
    <property type="match status" value="1"/>
</dbReference>
<dbReference type="InterPro" id="IPR029787">
    <property type="entry name" value="Nucleotide_cyclase"/>
</dbReference>
<dbReference type="Pfam" id="PF00211">
    <property type="entry name" value="Guanylate_cyc"/>
    <property type="match status" value="1"/>
</dbReference>
<evidence type="ECO:0000313" key="3">
    <source>
        <dbReference type="EnsemblProtists" id="EOD15211"/>
    </source>
</evidence>
<dbReference type="GO" id="GO:0070482">
    <property type="term" value="P:response to oxygen levels"/>
    <property type="evidence" value="ECO:0007669"/>
    <property type="project" value="TreeGrafter"/>
</dbReference>
<dbReference type="AlphaFoldDB" id="A0A0D3IVC6"/>
<accession>A0A0D3IVC6</accession>
<dbReference type="InterPro" id="IPR001054">
    <property type="entry name" value="A/G_cyclase"/>
</dbReference>
<dbReference type="PROSITE" id="PS50125">
    <property type="entry name" value="GUANYLATE_CYCLASE_2"/>
    <property type="match status" value="1"/>
</dbReference>
<dbReference type="GO" id="GO:0008074">
    <property type="term" value="C:guanylate cyclase complex, soluble"/>
    <property type="evidence" value="ECO:0007669"/>
    <property type="project" value="TreeGrafter"/>
</dbReference>
<reference evidence="4" key="1">
    <citation type="journal article" date="2013" name="Nature">
        <title>Pan genome of the phytoplankton Emiliania underpins its global distribution.</title>
        <authorList>
            <person name="Read B.A."/>
            <person name="Kegel J."/>
            <person name="Klute M.J."/>
            <person name="Kuo A."/>
            <person name="Lefebvre S.C."/>
            <person name="Maumus F."/>
            <person name="Mayer C."/>
            <person name="Miller J."/>
            <person name="Monier A."/>
            <person name="Salamov A."/>
            <person name="Young J."/>
            <person name="Aguilar M."/>
            <person name="Claverie J.M."/>
            <person name="Frickenhaus S."/>
            <person name="Gonzalez K."/>
            <person name="Herman E.K."/>
            <person name="Lin Y.C."/>
            <person name="Napier J."/>
            <person name="Ogata H."/>
            <person name="Sarno A.F."/>
            <person name="Shmutz J."/>
            <person name="Schroeder D."/>
            <person name="de Vargas C."/>
            <person name="Verret F."/>
            <person name="von Dassow P."/>
            <person name="Valentin K."/>
            <person name="Van de Peer Y."/>
            <person name="Wheeler G."/>
            <person name="Dacks J.B."/>
            <person name="Delwiche C.F."/>
            <person name="Dyhrman S.T."/>
            <person name="Glockner G."/>
            <person name="John U."/>
            <person name="Richards T."/>
            <person name="Worden A.Z."/>
            <person name="Zhang X."/>
            <person name="Grigoriev I.V."/>
            <person name="Allen A.E."/>
            <person name="Bidle K."/>
            <person name="Borodovsky M."/>
            <person name="Bowler C."/>
            <person name="Brownlee C."/>
            <person name="Cock J.M."/>
            <person name="Elias M."/>
            <person name="Gladyshev V.N."/>
            <person name="Groth M."/>
            <person name="Guda C."/>
            <person name="Hadaegh A."/>
            <person name="Iglesias-Rodriguez M.D."/>
            <person name="Jenkins J."/>
            <person name="Jones B.M."/>
            <person name="Lawson T."/>
            <person name="Leese F."/>
            <person name="Lindquist E."/>
            <person name="Lobanov A."/>
            <person name="Lomsadze A."/>
            <person name="Malik S.B."/>
            <person name="Marsh M.E."/>
            <person name="Mackinder L."/>
            <person name="Mock T."/>
            <person name="Mueller-Roeber B."/>
            <person name="Pagarete A."/>
            <person name="Parker M."/>
            <person name="Probert I."/>
            <person name="Quesneville H."/>
            <person name="Raines C."/>
            <person name="Rensing S.A."/>
            <person name="Riano-Pachon D.M."/>
            <person name="Richier S."/>
            <person name="Rokitta S."/>
            <person name="Shiraiwa Y."/>
            <person name="Soanes D.M."/>
            <person name="van der Giezen M."/>
            <person name="Wahlund T.M."/>
            <person name="Williams B."/>
            <person name="Wilson W."/>
            <person name="Wolfe G."/>
            <person name="Wurch L.L."/>
        </authorList>
    </citation>
    <scope>NUCLEOTIDE SEQUENCE</scope>
</reference>